<dbReference type="RefSeq" id="XP_068357100.1">
    <property type="nucleotide sequence ID" value="XM_068506284.1"/>
</dbReference>
<evidence type="ECO:0000256" key="1">
    <source>
        <dbReference type="SAM" id="SignalP"/>
    </source>
</evidence>
<dbReference type="AlphaFoldDB" id="A0A1J4K2J1"/>
<feature type="chain" id="PRO_5012859689" description="Thioredoxin domain-containing protein" evidence="1">
    <location>
        <begin position="16"/>
        <end position="522"/>
    </location>
</feature>
<evidence type="ECO:0000313" key="3">
    <source>
        <dbReference type="Proteomes" id="UP000179807"/>
    </source>
</evidence>
<sequence>MFLFSLLSIFIPYEATHYPIIFPFNESEFQSFCVRSGTVVTLVLPDSKTRETENAIALFTEAIPEFSEKSQFAIVTQSQIPNLASSFHYPGIYMILLNKARISLSCPFPTDELALATTLYFWTTSPHAASTTVKELYSSLGPTKYAFILRDEQINEGFNPLMQFISLYGSTEMVIATNKVFEELQMEKFKFLLFRRDDSSIVPIENLTDFEYFKKLGKPDFGVITEDDLVSKNLTFIGLLANVLDLKAMDTLHDIAPEYKAVHITGNFIRAVEATMRRSIEYLPDVIVFNYESGFYYPNNNSFSGLYLNSEKWLNSVKNYINQIRNNEIKPEFFSEPLPEYNESEALHRIVGSNFAEFVDDPNNDVLVFFKSEDQSNYIEMFKQVADDVLGNGTENIKFGFIDPYENSSPRFFPLLIQMPHAELYLRGNKFDSEPLFGEMSRDSILRFLNMNTKINLEFNKLTKEEALREMDSIMSQFQQMPSYLQKKAINYIKQVLTPITEIDPFTITYDPKAEQNNHTPQ</sequence>
<name>A0A1J4K2J1_9EUKA</name>
<feature type="signal peptide" evidence="1">
    <location>
        <begin position="1"/>
        <end position="15"/>
    </location>
</feature>
<dbReference type="Proteomes" id="UP000179807">
    <property type="component" value="Unassembled WGS sequence"/>
</dbReference>
<dbReference type="SUPFAM" id="SSF52833">
    <property type="entry name" value="Thioredoxin-like"/>
    <property type="match status" value="2"/>
</dbReference>
<dbReference type="EMBL" id="MLAK01000810">
    <property type="protein sequence ID" value="OHT03964.1"/>
    <property type="molecule type" value="Genomic_DNA"/>
</dbReference>
<dbReference type="VEuPathDB" id="TrichDB:TRFO_28617"/>
<comment type="caution">
    <text evidence="2">The sequence shown here is derived from an EMBL/GenBank/DDBJ whole genome shotgun (WGS) entry which is preliminary data.</text>
</comment>
<keyword evidence="1" id="KW-0732">Signal</keyword>
<dbReference type="InterPro" id="IPR036249">
    <property type="entry name" value="Thioredoxin-like_sf"/>
</dbReference>
<evidence type="ECO:0000313" key="2">
    <source>
        <dbReference type="EMBL" id="OHT03964.1"/>
    </source>
</evidence>
<proteinExistence type="predicted"/>
<organism evidence="2 3">
    <name type="scientific">Tritrichomonas foetus</name>
    <dbReference type="NCBI Taxonomy" id="1144522"/>
    <lineage>
        <taxon>Eukaryota</taxon>
        <taxon>Metamonada</taxon>
        <taxon>Parabasalia</taxon>
        <taxon>Tritrichomonadida</taxon>
        <taxon>Tritrichomonadidae</taxon>
        <taxon>Tritrichomonas</taxon>
    </lineage>
</organism>
<evidence type="ECO:0008006" key="4">
    <source>
        <dbReference type="Google" id="ProtNLM"/>
    </source>
</evidence>
<protein>
    <recommendedName>
        <fullName evidence="4">Thioredoxin domain-containing protein</fullName>
    </recommendedName>
</protein>
<accession>A0A1J4K2J1</accession>
<keyword evidence="3" id="KW-1185">Reference proteome</keyword>
<gene>
    <name evidence="2" type="ORF">TRFO_28617</name>
</gene>
<reference evidence="2" key="1">
    <citation type="submission" date="2016-10" db="EMBL/GenBank/DDBJ databases">
        <authorList>
            <person name="Benchimol M."/>
            <person name="Almeida L.G."/>
            <person name="Vasconcelos A.T."/>
            <person name="Perreira-Neves A."/>
            <person name="Rosa I.A."/>
            <person name="Tasca T."/>
            <person name="Bogo M.R."/>
            <person name="de Souza W."/>
        </authorList>
    </citation>
    <scope>NUCLEOTIDE SEQUENCE [LARGE SCALE GENOMIC DNA]</scope>
    <source>
        <strain evidence="2">K</strain>
    </source>
</reference>
<dbReference type="GeneID" id="94840988"/>
<dbReference type="OrthoDB" id="427280at2759"/>